<organism evidence="2 3">
    <name type="scientific">Beauveria bassiana</name>
    <name type="common">White muscardine disease fungus</name>
    <name type="synonym">Tritirachium shiotae</name>
    <dbReference type="NCBI Taxonomy" id="176275"/>
    <lineage>
        <taxon>Eukaryota</taxon>
        <taxon>Fungi</taxon>
        <taxon>Dikarya</taxon>
        <taxon>Ascomycota</taxon>
        <taxon>Pezizomycotina</taxon>
        <taxon>Sordariomycetes</taxon>
        <taxon>Hypocreomycetidae</taxon>
        <taxon>Hypocreales</taxon>
        <taxon>Cordycipitaceae</taxon>
        <taxon>Beauveria</taxon>
    </lineage>
</organism>
<feature type="region of interest" description="Disordered" evidence="1">
    <location>
        <begin position="1"/>
        <end position="31"/>
    </location>
</feature>
<protein>
    <submittedName>
        <fullName evidence="2">Uncharacterized protein</fullName>
    </submittedName>
</protein>
<dbReference type="AlphaFoldDB" id="A0A2N6P2X3"/>
<accession>A0A2N6P2X3</accession>
<evidence type="ECO:0000256" key="1">
    <source>
        <dbReference type="SAM" id="MobiDB-lite"/>
    </source>
</evidence>
<name>A0A2N6P2X3_BEABA</name>
<gene>
    <name evidence="2" type="ORF">BM221_001305</name>
</gene>
<dbReference type="EMBL" id="MRVG01000001">
    <property type="protein sequence ID" value="PMB73878.1"/>
    <property type="molecule type" value="Genomic_DNA"/>
</dbReference>
<feature type="compositionally biased region" description="Polar residues" evidence="1">
    <location>
        <begin position="1"/>
        <end position="10"/>
    </location>
</feature>
<comment type="caution">
    <text evidence="2">The sequence shown here is derived from an EMBL/GenBank/DDBJ whole genome shotgun (WGS) entry which is preliminary data.</text>
</comment>
<sequence>MPEYASTTSPGLHPSRHPRAPYEPRPLKSRNSTDFVVQTVGPLNKIKTAALLRGALQSLRVDISSTDSDSG</sequence>
<evidence type="ECO:0000313" key="3">
    <source>
        <dbReference type="Proteomes" id="UP000235728"/>
    </source>
</evidence>
<dbReference type="Proteomes" id="UP000235728">
    <property type="component" value="Unassembled WGS sequence"/>
</dbReference>
<reference evidence="2 3" key="1">
    <citation type="journal article" date="2016" name="Appl. Microbiol. Biotechnol.">
        <title>Characterization of T-DNA insertion mutants with decreased virulence in the entomopathogenic fungus Beauveria bassiana JEF-007.</title>
        <authorList>
            <person name="Kim S."/>
            <person name="Lee S.J."/>
            <person name="Nai Y.S."/>
            <person name="Yu J.S."/>
            <person name="Lee M.R."/>
            <person name="Yang Y.T."/>
            <person name="Kim J.S."/>
        </authorList>
    </citation>
    <scope>NUCLEOTIDE SEQUENCE [LARGE SCALE GENOMIC DNA]</scope>
    <source>
        <strain evidence="2 3">JEF-007</strain>
    </source>
</reference>
<proteinExistence type="predicted"/>
<evidence type="ECO:0000313" key="2">
    <source>
        <dbReference type="EMBL" id="PMB73878.1"/>
    </source>
</evidence>